<dbReference type="InterPro" id="IPR036591">
    <property type="entry name" value="YggU-like_sf"/>
</dbReference>
<dbReference type="AlphaFoldDB" id="A0A7L9RU95"/>
<dbReference type="SUPFAM" id="SSF69786">
    <property type="entry name" value="YggU-like"/>
    <property type="match status" value="1"/>
</dbReference>
<protein>
    <submittedName>
        <fullName evidence="2">Uncharacterized protein</fullName>
    </submittedName>
</protein>
<dbReference type="SMART" id="SM01152">
    <property type="entry name" value="DUF167"/>
    <property type="match status" value="1"/>
</dbReference>
<dbReference type="KEGG" id="pbal:CPBP_00974"/>
<accession>A0A7L9RU95</accession>
<dbReference type="Gene3D" id="3.30.1200.10">
    <property type="entry name" value="YggU-like"/>
    <property type="match status" value="1"/>
</dbReference>
<sequence length="161" mass="17544">MKPLIILLLSTLPISYGSSLEATVKDASFMLGLVPPGQGVSASNSSLSKTSYLSPPFKAVENNGTHSILQIFAIPDSPEDCLDGVWYDPSKQQSYLRVKIMTSAKKGGANNAIIRLLSEKLKIDQTKIYISGGEKIPYKEIIVPLSIGELERFLRMTNNGK</sequence>
<reference evidence="2 3" key="1">
    <citation type="submission" date="2020-06" db="EMBL/GenBank/DDBJ databases">
        <title>The endosymbiont of the kinetoplastid Bodo saltans is a Paracaedibacter-like alpha-proteobacterium possessing a putative toxin-antitoxin system.</title>
        <authorList>
            <person name="Midha S."/>
            <person name="Rigden D.J."/>
            <person name="Siozios S."/>
            <person name="Hurst G.D.D."/>
            <person name="Jackson A.P."/>
        </authorList>
    </citation>
    <scope>NUCLEOTIDE SEQUENCE [LARGE SCALE GENOMIC DNA]</scope>
    <source>
        <strain evidence="2">Lake Konstanz</strain>
    </source>
</reference>
<dbReference type="Proteomes" id="UP000594001">
    <property type="component" value="Chromosome"/>
</dbReference>
<keyword evidence="3" id="KW-1185">Reference proteome</keyword>
<name>A0A7L9RU95_9PROT</name>
<dbReference type="Pfam" id="PF02594">
    <property type="entry name" value="DUF167"/>
    <property type="match status" value="1"/>
</dbReference>
<proteinExistence type="inferred from homology"/>
<evidence type="ECO:0000313" key="2">
    <source>
        <dbReference type="EMBL" id="QOL20193.1"/>
    </source>
</evidence>
<comment type="similarity">
    <text evidence="1">Belongs to the UPF0235 family.</text>
</comment>
<evidence type="ECO:0000256" key="1">
    <source>
        <dbReference type="ARBA" id="ARBA00010364"/>
    </source>
</evidence>
<evidence type="ECO:0000313" key="3">
    <source>
        <dbReference type="Proteomes" id="UP000594001"/>
    </source>
</evidence>
<dbReference type="NCBIfam" id="TIGR00251">
    <property type="entry name" value="DUF167 family protein"/>
    <property type="match status" value="1"/>
</dbReference>
<dbReference type="RefSeq" id="WP_350331747.1">
    <property type="nucleotide sequence ID" value="NZ_CP054719.1"/>
</dbReference>
<dbReference type="EMBL" id="CP054719">
    <property type="protein sequence ID" value="QOL20193.1"/>
    <property type="molecule type" value="Genomic_DNA"/>
</dbReference>
<dbReference type="InterPro" id="IPR003746">
    <property type="entry name" value="DUF167"/>
</dbReference>
<gene>
    <name evidence="2" type="ORF">CPBP_00974</name>
</gene>
<organism evidence="2 3">
    <name type="scientific">Candidatus Bodocaedibacter vickermanii</name>
    <dbReference type="NCBI Taxonomy" id="2741701"/>
    <lineage>
        <taxon>Bacteria</taxon>
        <taxon>Pseudomonadati</taxon>
        <taxon>Pseudomonadota</taxon>
        <taxon>Alphaproteobacteria</taxon>
        <taxon>Holosporales</taxon>
        <taxon>Candidatus Paracaedibacteraceae</taxon>
        <taxon>Candidatus Bodocaedibacter</taxon>
    </lineage>
</organism>